<comment type="caution">
    <text evidence="1">The sequence shown here is derived from an EMBL/GenBank/DDBJ whole genome shotgun (WGS) entry which is preliminary data.</text>
</comment>
<evidence type="ECO:0000313" key="2">
    <source>
        <dbReference type="Proteomes" id="UP001201980"/>
    </source>
</evidence>
<dbReference type="AlphaFoldDB" id="A0AAD5RMB9"/>
<gene>
    <name evidence="1" type="ORF">MKZ38_004200</name>
</gene>
<keyword evidence="2" id="KW-1185">Reference proteome</keyword>
<accession>A0AAD5RMB9</accession>
<proteinExistence type="predicted"/>
<dbReference type="Proteomes" id="UP001201980">
    <property type="component" value="Unassembled WGS sequence"/>
</dbReference>
<name>A0AAD5RMB9_9PEZI</name>
<protein>
    <submittedName>
        <fullName evidence="1">Uncharacterized protein</fullName>
    </submittedName>
</protein>
<evidence type="ECO:0000313" key="1">
    <source>
        <dbReference type="EMBL" id="KAJ2898032.1"/>
    </source>
</evidence>
<dbReference type="EMBL" id="JAKWBI020000247">
    <property type="protein sequence ID" value="KAJ2898032.1"/>
    <property type="molecule type" value="Genomic_DNA"/>
</dbReference>
<sequence>MGGLGVDDGLWAEPRRLPATSTRINHIGSTARNRQSSPYQEHIRPLRYPSAMASLEKWEEFRKRFAAERKGLLEKNPKVVSVDLPNVFVLFEENEVVITYTKGGREGDAKREAEAVGATIVQMVSSPFPTGLDMGHDAVKLTLRKET</sequence>
<organism evidence="1 2">
    <name type="scientific">Zalerion maritima</name>
    <dbReference type="NCBI Taxonomy" id="339359"/>
    <lineage>
        <taxon>Eukaryota</taxon>
        <taxon>Fungi</taxon>
        <taxon>Dikarya</taxon>
        <taxon>Ascomycota</taxon>
        <taxon>Pezizomycotina</taxon>
        <taxon>Sordariomycetes</taxon>
        <taxon>Lulworthiomycetidae</taxon>
        <taxon>Lulworthiales</taxon>
        <taxon>Lulworthiaceae</taxon>
        <taxon>Zalerion</taxon>
    </lineage>
</organism>
<reference evidence="1" key="1">
    <citation type="submission" date="2022-07" db="EMBL/GenBank/DDBJ databases">
        <title>Draft genome sequence of Zalerion maritima ATCC 34329, a (micro)plastics degrading marine fungus.</title>
        <authorList>
            <person name="Paco A."/>
            <person name="Goncalves M.F.M."/>
            <person name="Rocha-Santos T.A.P."/>
            <person name="Alves A."/>
        </authorList>
    </citation>
    <scope>NUCLEOTIDE SEQUENCE</scope>
    <source>
        <strain evidence="1">ATCC 34329</strain>
    </source>
</reference>